<keyword evidence="4" id="KW-1185">Reference proteome</keyword>
<evidence type="ECO:0000313" key="3">
    <source>
        <dbReference type="EMBL" id="ORC91033.1"/>
    </source>
</evidence>
<dbReference type="VEuPathDB" id="TriTrypDB:TM35_000074570"/>
<dbReference type="OrthoDB" id="252783at2759"/>
<feature type="compositionally biased region" description="Basic and acidic residues" evidence="2">
    <location>
        <begin position="172"/>
        <end position="181"/>
    </location>
</feature>
<sequence>MTEEPMSSSRRIQLLRERLEMYNATIAEAMGVVAGVTSVERNAAPTTKTTAKQRVDEAESKGKESAPRLERDLAAEFSAARAFSGDSRRYEKRTVPPPPSPPEEAKPTNTNTNTTATTTRVVPATLATSSSTASTSELDSSTLFSDVDDEPFVNPYLNEPVLQGESAAYGSESERNKEQQHSRAAASRPFDEKMKNIIPLASSSGSSASEGSISPNPSSAMMFQKQNKESEEYEQQQQQQDGKKEDSREGKTIDEESKEENTDEDAKLPFVNLETAYYRLTLAEQALQKLTSTLDIDLFPRSLPQQKHSQQLADARDSLLRREQELRRRGTNGVSLNTIYETSAVSVAQQVRQLLADCGAAQSLFARVHERRAAVAAKEELLKQRLSELEARQRETAERRQALATLQRRTEQRESQLQQREANYRRELDAHKAREQALQSRLTEVEALGRRAASWMKILDERDATTAAKERRLRRVQADLVRRSEELLCCRNARNSKYTQNQNQQEQQQQQQQQTRVPSRRASSP</sequence>
<feature type="region of interest" description="Disordered" evidence="2">
    <location>
        <begin position="39"/>
        <end position="267"/>
    </location>
</feature>
<dbReference type="Proteomes" id="UP000192257">
    <property type="component" value="Unassembled WGS sequence"/>
</dbReference>
<dbReference type="EMBL" id="NBCO01000007">
    <property type="protein sequence ID" value="ORC91033.1"/>
    <property type="molecule type" value="Genomic_DNA"/>
</dbReference>
<proteinExistence type="predicted"/>
<comment type="caution">
    <text evidence="3">The sequence shown here is derived from an EMBL/GenBank/DDBJ whole genome shotgun (WGS) entry which is preliminary data.</text>
</comment>
<feature type="compositionally biased region" description="Basic and acidic residues" evidence="2">
    <location>
        <begin position="241"/>
        <end position="255"/>
    </location>
</feature>
<protein>
    <submittedName>
        <fullName evidence="3">Uncharacterized protein</fullName>
    </submittedName>
</protein>
<evidence type="ECO:0000313" key="4">
    <source>
        <dbReference type="Proteomes" id="UP000192257"/>
    </source>
</evidence>
<accession>A0A1X0P2V8</accession>
<feature type="compositionally biased region" description="Low complexity" evidence="2">
    <location>
        <begin position="500"/>
        <end position="514"/>
    </location>
</feature>
<feature type="coiled-coil region" evidence="1">
    <location>
        <begin position="372"/>
        <end position="448"/>
    </location>
</feature>
<feature type="compositionally biased region" description="Basic and acidic residues" evidence="2">
    <location>
        <begin position="53"/>
        <end position="74"/>
    </location>
</feature>
<feature type="compositionally biased region" description="Low complexity" evidence="2">
    <location>
        <begin position="196"/>
        <end position="220"/>
    </location>
</feature>
<name>A0A1X0P2V8_9TRYP</name>
<dbReference type="RefSeq" id="XP_028885099.1">
    <property type="nucleotide sequence ID" value="XM_029023903.1"/>
</dbReference>
<dbReference type="AlphaFoldDB" id="A0A1X0P2V8"/>
<feature type="compositionally biased region" description="Low complexity" evidence="2">
    <location>
        <begin position="107"/>
        <end position="143"/>
    </location>
</feature>
<organism evidence="3 4">
    <name type="scientific">Trypanosoma theileri</name>
    <dbReference type="NCBI Taxonomy" id="67003"/>
    <lineage>
        <taxon>Eukaryota</taxon>
        <taxon>Discoba</taxon>
        <taxon>Euglenozoa</taxon>
        <taxon>Kinetoplastea</taxon>
        <taxon>Metakinetoplastina</taxon>
        <taxon>Trypanosomatida</taxon>
        <taxon>Trypanosomatidae</taxon>
        <taxon>Trypanosoma</taxon>
    </lineage>
</organism>
<keyword evidence="1" id="KW-0175">Coiled coil</keyword>
<reference evidence="3 4" key="1">
    <citation type="submission" date="2017-03" db="EMBL/GenBank/DDBJ databases">
        <title>An alternative strategy for trypanosome survival in the mammalian bloodstream revealed through genome and transcriptome analysis of the ubiquitous bovine parasite Trypanosoma (Megatrypanum) theileri.</title>
        <authorList>
            <person name="Kelly S."/>
            <person name="Ivens A."/>
            <person name="Mott A."/>
            <person name="O'Neill E."/>
            <person name="Emms D."/>
            <person name="Macleod O."/>
            <person name="Voorheis P."/>
            <person name="Matthews J."/>
            <person name="Matthews K."/>
            <person name="Carrington M."/>
        </authorList>
    </citation>
    <scope>NUCLEOTIDE SEQUENCE [LARGE SCALE GENOMIC DNA]</scope>
    <source>
        <strain evidence="3">Edinburgh</strain>
    </source>
</reference>
<dbReference type="GeneID" id="39983683"/>
<gene>
    <name evidence="3" type="ORF">TM35_000074570</name>
</gene>
<evidence type="ECO:0000256" key="2">
    <source>
        <dbReference type="SAM" id="MobiDB-lite"/>
    </source>
</evidence>
<feature type="region of interest" description="Disordered" evidence="2">
    <location>
        <begin position="497"/>
        <end position="525"/>
    </location>
</feature>
<feature type="compositionally biased region" description="Polar residues" evidence="2">
    <location>
        <begin position="515"/>
        <end position="525"/>
    </location>
</feature>
<evidence type="ECO:0000256" key="1">
    <source>
        <dbReference type="SAM" id="Coils"/>
    </source>
</evidence>